<dbReference type="GO" id="GO:1901982">
    <property type="term" value="F:maltose binding"/>
    <property type="evidence" value="ECO:0007669"/>
    <property type="project" value="TreeGrafter"/>
</dbReference>
<dbReference type="GO" id="GO:0042956">
    <property type="term" value="P:maltodextrin transmembrane transport"/>
    <property type="evidence" value="ECO:0007669"/>
    <property type="project" value="TreeGrafter"/>
</dbReference>
<keyword evidence="2" id="KW-0813">Transport</keyword>
<dbReference type="InterPro" id="IPR006059">
    <property type="entry name" value="SBP"/>
</dbReference>
<accession>A0A4Q7U0Z7</accession>
<proteinExistence type="inferred from homology"/>
<keyword evidence="6" id="KW-1185">Reference proteome</keyword>
<comment type="similarity">
    <text evidence="1">Belongs to the bacterial solute-binding protein 1 family.</text>
</comment>
<dbReference type="Proteomes" id="UP000292408">
    <property type="component" value="Unassembled WGS sequence"/>
</dbReference>
<evidence type="ECO:0000256" key="1">
    <source>
        <dbReference type="ARBA" id="ARBA00008520"/>
    </source>
</evidence>
<feature type="chain" id="PRO_5039039533" evidence="4">
    <location>
        <begin position="28"/>
        <end position="426"/>
    </location>
</feature>
<evidence type="ECO:0000313" key="6">
    <source>
        <dbReference type="Proteomes" id="UP000292408"/>
    </source>
</evidence>
<dbReference type="OrthoDB" id="9780991at2"/>
<dbReference type="EMBL" id="SGXT01000004">
    <property type="protein sequence ID" value="RZT66430.1"/>
    <property type="molecule type" value="Genomic_DNA"/>
</dbReference>
<dbReference type="PANTHER" id="PTHR30061:SF50">
    <property type="entry name" value="MALTOSE_MALTODEXTRIN-BINDING PERIPLASMIC PROTEIN"/>
    <property type="match status" value="1"/>
</dbReference>
<protein>
    <submittedName>
        <fullName evidence="5">Carbohydrate ABC transporter substrate-binding protein (CUT1 family)</fullName>
    </submittedName>
</protein>
<gene>
    <name evidence="5" type="ORF">EV140_0104</name>
</gene>
<dbReference type="AlphaFoldDB" id="A0A4Q7U0Z7"/>
<sequence length="426" mass="44412">MKRHSVSRPRRALATGAVLAAGALALAACTPSASENGGTADPGTPSTSQTISVWHYFSDENQVQILEDYKEIFESANGGVTVENVFVPYDQLNPRLISSAASGSGPDVVVFNGADAGTLALGGALAPMTGYWDSFADAGQFPDSVVHRLDGEVYAAQGYVNLLGLWYNAEILNEIGVEPPTTLDELNDAMDAAVAAGYAGITLSGLPNSQGEWQAYPWLTAFGFDYADPQVEPLVDAFTMVQRWTESGALTREAVTWDQTVPFQTFAAGGVAFAENGNWQQGTAASTAGFEYGVVPLPIGSSGQVYLGGEGQAIGAFSANPDLAWQYLEQTYFSYDGGVIAADLVGSIPSRLDAAGDDVVTSNSLLDAFATSIANNGGNYPAPAVPAEAVADQQLEVGQIWSAVIGGQLSPEDAAQQMVDLLAGLL</sequence>
<comment type="caution">
    <text evidence="5">The sequence shown here is derived from an EMBL/GenBank/DDBJ whole genome shotgun (WGS) entry which is preliminary data.</text>
</comment>
<dbReference type="PROSITE" id="PS51257">
    <property type="entry name" value="PROKAR_LIPOPROTEIN"/>
    <property type="match status" value="1"/>
</dbReference>
<reference evidence="5 6" key="1">
    <citation type="journal article" date="2015" name="Stand. Genomic Sci.">
        <title>Genomic Encyclopedia of Bacterial and Archaeal Type Strains, Phase III: the genomes of soil and plant-associated and newly described type strains.</title>
        <authorList>
            <person name="Whitman W.B."/>
            <person name="Woyke T."/>
            <person name="Klenk H.P."/>
            <person name="Zhou Y."/>
            <person name="Lilburn T.G."/>
            <person name="Beck B.J."/>
            <person name="De Vos P."/>
            <person name="Vandamme P."/>
            <person name="Eisen J.A."/>
            <person name="Garrity G."/>
            <person name="Hugenholtz P."/>
            <person name="Kyrpides N.C."/>
        </authorList>
    </citation>
    <scope>NUCLEOTIDE SEQUENCE [LARGE SCALE GENOMIC DNA]</scope>
    <source>
        <strain evidence="5 6">AC4r</strain>
    </source>
</reference>
<evidence type="ECO:0000256" key="2">
    <source>
        <dbReference type="ARBA" id="ARBA00022448"/>
    </source>
</evidence>
<evidence type="ECO:0000313" key="5">
    <source>
        <dbReference type="EMBL" id="RZT66430.1"/>
    </source>
</evidence>
<dbReference type="GO" id="GO:0015768">
    <property type="term" value="P:maltose transport"/>
    <property type="evidence" value="ECO:0007669"/>
    <property type="project" value="TreeGrafter"/>
</dbReference>
<evidence type="ECO:0000256" key="4">
    <source>
        <dbReference type="SAM" id="SignalP"/>
    </source>
</evidence>
<dbReference type="PANTHER" id="PTHR30061">
    <property type="entry name" value="MALTOSE-BINDING PERIPLASMIC PROTEIN"/>
    <property type="match status" value="1"/>
</dbReference>
<evidence type="ECO:0000256" key="3">
    <source>
        <dbReference type="ARBA" id="ARBA00022729"/>
    </source>
</evidence>
<dbReference type="GO" id="GO:0055052">
    <property type="term" value="C:ATP-binding cassette (ABC) transporter complex, substrate-binding subunit-containing"/>
    <property type="evidence" value="ECO:0007669"/>
    <property type="project" value="TreeGrafter"/>
</dbReference>
<organism evidence="5 6">
    <name type="scientific">Microcella alkaliphila</name>
    <dbReference type="NCBI Taxonomy" id="279828"/>
    <lineage>
        <taxon>Bacteria</taxon>
        <taxon>Bacillati</taxon>
        <taxon>Actinomycetota</taxon>
        <taxon>Actinomycetes</taxon>
        <taxon>Micrococcales</taxon>
        <taxon>Microbacteriaceae</taxon>
        <taxon>Microcella</taxon>
    </lineage>
</organism>
<dbReference type="Gene3D" id="3.40.190.10">
    <property type="entry name" value="Periplasmic binding protein-like II"/>
    <property type="match status" value="1"/>
</dbReference>
<dbReference type="SUPFAM" id="SSF53850">
    <property type="entry name" value="Periplasmic binding protein-like II"/>
    <property type="match status" value="1"/>
</dbReference>
<dbReference type="RefSeq" id="WP_130280030.1">
    <property type="nucleotide sequence ID" value="NZ_SGXT01000004.1"/>
</dbReference>
<feature type="signal peptide" evidence="4">
    <location>
        <begin position="1"/>
        <end position="27"/>
    </location>
</feature>
<dbReference type="Pfam" id="PF13416">
    <property type="entry name" value="SBP_bac_8"/>
    <property type="match status" value="1"/>
</dbReference>
<keyword evidence="3 4" id="KW-0732">Signal</keyword>
<name>A0A4Q7U0Z7_9MICO</name>